<dbReference type="Pfam" id="PF15916">
    <property type="entry name" value="DUF4743"/>
    <property type="match status" value="1"/>
</dbReference>
<accession>A0A5J4YS76</accession>
<evidence type="ECO:0000259" key="1">
    <source>
        <dbReference type="PROSITE" id="PS51462"/>
    </source>
</evidence>
<dbReference type="EMBL" id="VRMN01000006">
    <property type="protein sequence ID" value="KAA8493692.1"/>
    <property type="molecule type" value="Genomic_DNA"/>
</dbReference>
<reference evidence="3" key="1">
    <citation type="journal article" date="2019" name="Nat. Commun.">
        <title>Expansion of phycobilisome linker gene families in mesophilic red algae.</title>
        <authorList>
            <person name="Lee J."/>
            <person name="Kim D."/>
            <person name="Bhattacharya D."/>
            <person name="Yoon H.S."/>
        </authorList>
    </citation>
    <scope>NUCLEOTIDE SEQUENCE [LARGE SCALE GENOMIC DNA]</scope>
    <source>
        <strain evidence="3">CCMP 1328</strain>
    </source>
</reference>
<gene>
    <name evidence="2" type="ORF">FVE85_4829</name>
</gene>
<dbReference type="InterPro" id="IPR015797">
    <property type="entry name" value="NUDIX_hydrolase-like_dom_sf"/>
</dbReference>
<dbReference type="InterPro" id="IPR031804">
    <property type="entry name" value="DUF4743"/>
</dbReference>
<feature type="domain" description="Nudix hydrolase" evidence="1">
    <location>
        <begin position="185"/>
        <end position="330"/>
    </location>
</feature>
<evidence type="ECO:0000313" key="3">
    <source>
        <dbReference type="Proteomes" id="UP000324585"/>
    </source>
</evidence>
<dbReference type="PROSITE" id="PS51462">
    <property type="entry name" value="NUDIX"/>
    <property type="match status" value="1"/>
</dbReference>
<dbReference type="InterPro" id="IPR000086">
    <property type="entry name" value="NUDIX_hydrolase_dom"/>
</dbReference>
<dbReference type="Gene3D" id="3.90.79.10">
    <property type="entry name" value="Nucleoside Triphosphate Pyrophosphohydrolase"/>
    <property type="match status" value="1"/>
</dbReference>
<dbReference type="Pfam" id="PF00293">
    <property type="entry name" value="NUDIX"/>
    <property type="match status" value="1"/>
</dbReference>
<dbReference type="Proteomes" id="UP000324585">
    <property type="component" value="Unassembled WGS sequence"/>
</dbReference>
<comment type="caution">
    <text evidence="2">The sequence shown here is derived from an EMBL/GenBank/DDBJ whole genome shotgun (WGS) entry which is preliminary data.</text>
</comment>
<dbReference type="OMA" id="EKIDRCN"/>
<dbReference type="GO" id="GO:0016787">
    <property type="term" value="F:hydrolase activity"/>
    <property type="evidence" value="ECO:0007669"/>
    <property type="project" value="UniProtKB-KW"/>
</dbReference>
<sequence>MVTGFVGAGGAPRAVVRVRSVRETRAAVKCCASSTLHAAATSSPARALPRGFFRRWIAQFADYDPAQYLPFMIGNDALGSIEKEFALELQAASPDDEFVVELERCEIDGEFFLTVPGSVRLHPRLIELPSVQERSDRVERVLRVLQQQGAIQGWRNERQPVVAHFADKPFLEVERAAVPYLGCQSFGTHINGYVRRAAGPQGLYVWLSRRSRNKPTYAGRLDQMVAGGQPVGLSLSDNVLKECEEEATLRGALLDNLHMSGVVSYRYSTRKGLSTKTLFTYDIELPGDFEPVNSDGEVEAFMLVRARDALVQLTQEPDLWKPNSALVFLAWCVRHGVYTMEDDPDDWLSVTAALHPYSHS</sequence>
<organism evidence="2 3">
    <name type="scientific">Porphyridium purpureum</name>
    <name type="common">Red alga</name>
    <name type="synonym">Porphyridium cruentum</name>
    <dbReference type="NCBI Taxonomy" id="35688"/>
    <lineage>
        <taxon>Eukaryota</taxon>
        <taxon>Rhodophyta</taxon>
        <taxon>Bangiophyceae</taxon>
        <taxon>Porphyridiales</taxon>
        <taxon>Porphyridiaceae</taxon>
        <taxon>Porphyridium</taxon>
    </lineage>
</organism>
<name>A0A5J4YS76_PORPP</name>
<protein>
    <submittedName>
        <fullName evidence="2">Nudix hydrolase 24, chloroplastic</fullName>
    </submittedName>
</protein>
<keyword evidence="3" id="KW-1185">Reference proteome</keyword>
<proteinExistence type="predicted"/>
<dbReference type="CDD" id="cd03676">
    <property type="entry name" value="NUDIX_Tnr3_like"/>
    <property type="match status" value="1"/>
</dbReference>
<dbReference type="AlphaFoldDB" id="A0A5J4YS76"/>
<dbReference type="OrthoDB" id="5310at2759"/>
<keyword evidence="2" id="KW-0378">Hydrolase</keyword>
<evidence type="ECO:0000313" key="2">
    <source>
        <dbReference type="EMBL" id="KAA8493692.1"/>
    </source>
</evidence>
<dbReference type="SUPFAM" id="SSF55811">
    <property type="entry name" value="Nudix"/>
    <property type="match status" value="1"/>
</dbReference>